<feature type="compositionally biased region" description="Basic residues" evidence="1">
    <location>
        <begin position="88"/>
        <end position="102"/>
    </location>
</feature>
<dbReference type="EMBL" id="JADOGI010000097">
    <property type="protein sequence ID" value="MBF8189637.1"/>
    <property type="molecule type" value="Genomic_DNA"/>
</dbReference>
<keyword evidence="3" id="KW-1185">Reference proteome</keyword>
<evidence type="ECO:0000313" key="2">
    <source>
        <dbReference type="EMBL" id="MBF8189637.1"/>
    </source>
</evidence>
<reference evidence="2" key="1">
    <citation type="submission" date="2020-11" db="EMBL/GenBank/DDBJ databases">
        <title>Whole-genome analyses of Nonomuraea sp. K274.</title>
        <authorList>
            <person name="Veyisoglu A."/>
        </authorList>
    </citation>
    <scope>NUCLEOTIDE SEQUENCE</scope>
    <source>
        <strain evidence="2">K274</strain>
    </source>
</reference>
<feature type="region of interest" description="Disordered" evidence="1">
    <location>
        <begin position="1"/>
        <end position="21"/>
    </location>
</feature>
<dbReference type="AlphaFoldDB" id="A0A931F1I2"/>
<feature type="compositionally biased region" description="Basic and acidic residues" evidence="1">
    <location>
        <begin position="71"/>
        <end position="86"/>
    </location>
</feature>
<name>A0A931F1I2_9ACTN</name>
<evidence type="ECO:0000256" key="1">
    <source>
        <dbReference type="SAM" id="MobiDB-lite"/>
    </source>
</evidence>
<organism evidence="2 3">
    <name type="scientific">Nonomuraea cypriaca</name>
    <dbReference type="NCBI Taxonomy" id="1187855"/>
    <lineage>
        <taxon>Bacteria</taxon>
        <taxon>Bacillati</taxon>
        <taxon>Actinomycetota</taxon>
        <taxon>Actinomycetes</taxon>
        <taxon>Streptosporangiales</taxon>
        <taxon>Streptosporangiaceae</taxon>
        <taxon>Nonomuraea</taxon>
    </lineage>
</organism>
<accession>A0A931F1I2</accession>
<sequence length="109" mass="12266">MRELGASAQRRRLAPPVVRGAQGLQSPVEQVFSGFHLTQVHQREGHEPRGPGPLAQLSGEHRAALMQEQVGQERADLQPTDRDGRAVRVPHHQRAKHPKPHDRHPMPER</sequence>
<comment type="caution">
    <text evidence="2">The sequence shown here is derived from an EMBL/GenBank/DDBJ whole genome shotgun (WGS) entry which is preliminary data.</text>
</comment>
<feature type="region of interest" description="Disordered" evidence="1">
    <location>
        <begin position="69"/>
        <end position="109"/>
    </location>
</feature>
<evidence type="ECO:0000313" key="3">
    <source>
        <dbReference type="Proteomes" id="UP000605361"/>
    </source>
</evidence>
<dbReference type="Proteomes" id="UP000605361">
    <property type="component" value="Unassembled WGS sequence"/>
</dbReference>
<gene>
    <name evidence="2" type="ORF">ITP53_28665</name>
</gene>
<dbReference type="RefSeq" id="WP_195898570.1">
    <property type="nucleotide sequence ID" value="NZ_JADOGI010000097.1"/>
</dbReference>
<protein>
    <submittedName>
        <fullName evidence="2">Uncharacterized protein</fullName>
    </submittedName>
</protein>
<proteinExistence type="predicted"/>